<name>A0ABT2FVM2_9CORY</name>
<keyword evidence="1" id="KW-0472">Membrane</keyword>
<keyword evidence="1" id="KW-1133">Transmembrane helix</keyword>
<accession>A0ABT2FVM2</accession>
<evidence type="ECO:0000313" key="3">
    <source>
        <dbReference type="Proteomes" id="UP001205965"/>
    </source>
</evidence>
<evidence type="ECO:0000313" key="2">
    <source>
        <dbReference type="EMBL" id="MCS5479295.1"/>
    </source>
</evidence>
<dbReference type="Proteomes" id="UP001205965">
    <property type="component" value="Unassembled WGS sequence"/>
</dbReference>
<proteinExistence type="predicted"/>
<keyword evidence="3" id="KW-1185">Reference proteome</keyword>
<feature type="transmembrane region" description="Helical" evidence="1">
    <location>
        <begin position="6"/>
        <end position="25"/>
    </location>
</feature>
<feature type="transmembrane region" description="Helical" evidence="1">
    <location>
        <begin position="67"/>
        <end position="85"/>
    </location>
</feature>
<protein>
    <submittedName>
        <fullName evidence="2">Uncharacterized protein</fullName>
    </submittedName>
</protein>
<reference evidence="2 3" key="1">
    <citation type="submission" date="2022-08" db="EMBL/GenBank/DDBJ databases">
        <title>YIM 101645 draft genome.</title>
        <authorList>
            <person name="Chen X."/>
        </authorList>
    </citation>
    <scope>NUCLEOTIDE SEQUENCE [LARGE SCALE GENOMIC DNA]</scope>
    <source>
        <strain evidence="2 3">YIM 101645</strain>
    </source>
</reference>
<dbReference type="RefSeq" id="WP_259427340.1">
    <property type="nucleotide sequence ID" value="NZ_JANWTC010000003.1"/>
</dbReference>
<evidence type="ECO:0000256" key="1">
    <source>
        <dbReference type="SAM" id="Phobius"/>
    </source>
</evidence>
<comment type="caution">
    <text evidence="2">The sequence shown here is derived from an EMBL/GenBank/DDBJ whole genome shotgun (WGS) entry which is preliminary data.</text>
</comment>
<sequence length="98" mass="10352">MQFYITITLLTGGMAAALLSALYSAWKGEFSGALRKLVIAFSLAIPVVFLALLAVRDSSIDVSTTSLIIVCVYTFILSLVMQFIGKSSPSSQVNTAGA</sequence>
<organism evidence="2 3">
    <name type="scientific">Corynebacterium lemuris</name>
    <dbReference type="NCBI Taxonomy" id="1859292"/>
    <lineage>
        <taxon>Bacteria</taxon>
        <taxon>Bacillati</taxon>
        <taxon>Actinomycetota</taxon>
        <taxon>Actinomycetes</taxon>
        <taxon>Mycobacteriales</taxon>
        <taxon>Corynebacteriaceae</taxon>
        <taxon>Corynebacterium</taxon>
    </lineage>
</organism>
<gene>
    <name evidence="2" type="ORF">NYP18_06455</name>
</gene>
<feature type="transmembrane region" description="Helical" evidence="1">
    <location>
        <begin position="37"/>
        <end position="55"/>
    </location>
</feature>
<keyword evidence="1" id="KW-0812">Transmembrane</keyword>
<dbReference type="EMBL" id="JANWTC010000003">
    <property type="protein sequence ID" value="MCS5479295.1"/>
    <property type="molecule type" value="Genomic_DNA"/>
</dbReference>